<comment type="caution">
    <text evidence="3">The sequence shown here is derived from an EMBL/GenBank/DDBJ whole genome shotgun (WGS) entry which is preliminary data.</text>
</comment>
<protein>
    <recommendedName>
        <fullName evidence="2">BTB domain-containing protein</fullName>
    </recommendedName>
</protein>
<dbReference type="Pfam" id="PF00651">
    <property type="entry name" value="BTB"/>
    <property type="match status" value="1"/>
</dbReference>
<reference evidence="3 4" key="1">
    <citation type="submission" date="2019-01" db="EMBL/GenBank/DDBJ databases">
        <title>Genome sequencing of the rare red list fungi Fomitopsis rosea.</title>
        <authorList>
            <person name="Buettner E."/>
            <person name="Kellner H."/>
        </authorList>
    </citation>
    <scope>NUCLEOTIDE SEQUENCE [LARGE SCALE GENOMIC DNA]</scope>
    <source>
        <strain evidence="3 4">DSM 105464</strain>
    </source>
</reference>
<dbReference type="CDD" id="cd18186">
    <property type="entry name" value="BTB_POZ_ZBTB_KLHL-like"/>
    <property type="match status" value="1"/>
</dbReference>
<organism evidence="3 4">
    <name type="scientific">Rhodofomes roseus</name>
    <dbReference type="NCBI Taxonomy" id="34475"/>
    <lineage>
        <taxon>Eukaryota</taxon>
        <taxon>Fungi</taxon>
        <taxon>Dikarya</taxon>
        <taxon>Basidiomycota</taxon>
        <taxon>Agaricomycotina</taxon>
        <taxon>Agaricomycetes</taxon>
        <taxon>Polyporales</taxon>
        <taxon>Rhodofomes</taxon>
    </lineage>
</organism>
<evidence type="ECO:0000256" key="1">
    <source>
        <dbReference type="SAM" id="MobiDB-lite"/>
    </source>
</evidence>
<proteinExistence type="predicted"/>
<dbReference type="InterPro" id="IPR000210">
    <property type="entry name" value="BTB/POZ_dom"/>
</dbReference>
<gene>
    <name evidence="3" type="ORF">EVJ58_g1366</name>
</gene>
<dbReference type="STRING" id="34475.A0A4Y9YZ14"/>
<evidence type="ECO:0000313" key="3">
    <source>
        <dbReference type="EMBL" id="TFY67856.1"/>
    </source>
</evidence>
<dbReference type="PROSITE" id="PS50097">
    <property type="entry name" value="BTB"/>
    <property type="match status" value="1"/>
</dbReference>
<dbReference type="Gene3D" id="3.30.710.10">
    <property type="entry name" value="Potassium Channel Kv1.1, Chain A"/>
    <property type="match status" value="1"/>
</dbReference>
<name>A0A4Y9YZ14_9APHY</name>
<dbReference type="Proteomes" id="UP000298390">
    <property type="component" value="Unassembled WGS sequence"/>
</dbReference>
<dbReference type="AlphaFoldDB" id="A0A4Y9YZ14"/>
<feature type="region of interest" description="Disordered" evidence="1">
    <location>
        <begin position="328"/>
        <end position="356"/>
    </location>
</feature>
<feature type="domain" description="BTB" evidence="2">
    <location>
        <begin position="19"/>
        <end position="87"/>
    </location>
</feature>
<accession>A0A4Y9YZ14</accession>
<dbReference type="EMBL" id="SEKV01000043">
    <property type="protein sequence ID" value="TFY67856.1"/>
    <property type="molecule type" value="Genomic_DNA"/>
</dbReference>
<evidence type="ECO:0000313" key="4">
    <source>
        <dbReference type="Proteomes" id="UP000298390"/>
    </source>
</evidence>
<evidence type="ECO:0000259" key="2">
    <source>
        <dbReference type="PROSITE" id="PS50097"/>
    </source>
</evidence>
<dbReference type="SUPFAM" id="SSF54695">
    <property type="entry name" value="POZ domain"/>
    <property type="match status" value="1"/>
</dbReference>
<dbReference type="InterPro" id="IPR011333">
    <property type="entry name" value="SKP1/BTB/POZ_sf"/>
</dbReference>
<sequence>MPIPPSPSFERGEPWFDDGNIVLLADASNVAFKVHRGMLARHSEIFQSMFELPPPQADVERVDGCQLVRMYDLPEDLSSLIKALYDGASFQDRSVEDFFYVAGILRLSTKYFIAHLRMQAIRFLSQTWSYTLRGHDHMVEEAIRAPLVNGTTYPYVHPLHVLNLARDTHIKLLIPSALYFLSLYPLPDILRGDHPKLLAEHPSRPSSELSAEDMKDYTLMFQHRIDTILNFVRGMCGQQEQCSTCEKERGICTKAFRRLALNLSYAWMPRTGPLHFMVQAVDQLDHDYVVCAPCRRSFRDKVFEAREKTWNELPGVIGLPSWQELQAADLGATEGGPNGGTTSPAQKPDARNGAKR</sequence>